<dbReference type="Gene3D" id="1.10.10.60">
    <property type="entry name" value="Homeodomain-like"/>
    <property type="match status" value="1"/>
</dbReference>
<dbReference type="InterPro" id="IPR044822">
    <property type="entry name" value="Myb_DNA-bind_4"/>
</dbReference>
<feature type="non-terminal residue" evidence="3">
    <location>
        <position position="1"/>
    </location>
</feature>
<dbReference type="Pfam" id="PF13837">
    <property type="entry name" value="Myb_DNA-bind_4"/>
    <property type="match status" value="1"/>
</dbReference>
<name>A0A131XJM4_9ACAR</name>
<dbReference type="GO" id="GO:0045893">
    <property type="term" value="P:positive regulation of DNA-templated transcription"/>
    <property type="evidence" value="ECO:0007669"/>
    <property type="project" value="TreeGrafter"/>
</dbReference>
<feature type="domain" description="Myb/SANT-like DNA-binding" evidence="2">
    <location>
        <begin position="62"/>
        <end position="149"/>
    </location>
</feature>
<dbReference type="EMBL" id="GEFH01002186">
    <property type="protein sequence ID" value="JAP66395.1"/>
    <property type="molecule type" value="mRNA"/>
</dbReference>
<feature type="compositionally biased region" description="Polar residues" evidence="1">
    <location>
        <begin position="350"/>
        <end position="362"/>
    </location>
</feature>
<organism evidence="3">
    <name type="scientific">Hyalomma excavatum</name>
    <dbReference type="NCBI Taxonomy" id="257692"/>
    <lineage>
        <taxon>Eukaryota</taxon>
        <taxon>Metazoa</taxon>
        <taxon>Ecdysozoa</taxon>
        <taxon>Arthropoda</taxon>
        <taxon>Chelicerata</taxon>
        <taxon>Arachnida</taxon>
        <taxon>Acari</taxon>
        <taxon>Parasitiformes</taxon>
        <taxon>Ixodida</taxon>
        <taxon>Ixodoidea</taxon>
        <taxon>Ixodidae</taxon>
        <taxon>Hyalomminae</taxon>
        <taxon>Hyalomma</taxon>
    </lineage>
</organism>
<dbReference type="PANTHER" id="PTHR22666:SF3">
    <property type="entry name" value="MYB_SANT-LIKE DNA-BINDING DOMAIN-CONTAINING PROTEIN 1"/>
    <property type="match status" value="1"/>
</dbReference>
<evidence type="ECO:0000259" key="2">
    <source>
        <dbReference type="Pfam" id="PF13837"/>
    </source>
</evidence>
<evidence type="ECO:0000313" key="3">
    <source>
        <dbReference type="EMBL" id="JAP66395.1"/>
    </source>
</evidence>
<dbReference type="InterPro" id="IPR026095">
    <property type="entry name" value="Myb/SANT-like_DNA-bd_dom_prot"/>
</dbReference>
<accession>A0A131XJM4</accession>
<dbReference type="AlphaFoldDB" id="A0A131XJM4"/>
<sequence>VRQWPPTLLRLACDYRRRRRRRGVVVATEARPSDCGAALVLTVGDVAEPPRRSNMELVRRSKNFSVAESDALITLWSDPETQKKFDSAYRHSVIWEMIANKLRMHGYERSSIDCKTKINNLKATYFKFRRIYSAGYPVEWPHWQKLHAILGKRPVPHSWNNYYDDERTSESRISRTENGSMHYDEPEIEFPEFRAGDLQFQNLQPINRLPIAPKREPIEDITLEPEVSICYENDKCNNKRKSRDDADEECDQDPRKKRKEDELELLRRILKVEEETLELEKKRAQEEAEIMKATMNFLEAATSFMQRERAERPRTAQATQGPSSARPQTSSGSSYCNGVGGLPVVGAPLYTTQPSFYSSSPVDSPGKTDP</sequence>
<evidence type="ECO:0000256" key="1">
    <source>
        <dbReference type="SAM" id="MobiDB-lite"/>
    </source>
</evidence>
<feature type="region of interest" description="Disordered" evidence="1">
    <location>
        <begin position="236"/>
        <end position="258"/>
    </location>
</feature>
<feature type="compositionally biased region" description="Polar residues" evidence="1">
    <location>
        <begin position="316"/>
        <end position="336"/>
    </location>
</feature>
<dbReference type="GO" id="GO:0016604">
    <property type="term" value="C:nuclear body"/>
    <property type="evidence" value="ECO:0007669"/>
    <property type="project" value="TreeGrafter"/>
</dbReference>
<reference evidence="3" key="1">
    <citation type="journal article" date="2017" name="Ticks Tick Borne Dis.">
        <title>An insight into the sialome of Hyalomma excavatum.</title>
        <authorList>
            <person name="Ribeiro J.M."/>
            <person name="Slovak M."/>
            <person name="Francischetti I.M."/>
        </authorList>
    </citation>
    <scope>NUCLEOTIDE SEQUENCE</scope>
    <source>
        <strain evidence="3">Samish</strain>
        <tissue evidence="3">Salivary glands</tissue>
    </source>
</reference>
<dbReference type="PANTHER" id="PTHR22666">
    <property type="entry name" value="MYB_SANT-LIKE DNA-BINDING DOMAIN-CONTAINING PROTEIN 1"/>
    <property type="match status" value="1"/>
</dbReference>
<proteinExistence type="evidence at transcript level"/>
<feature type="region of interest" description="Disordered" evidence="1">
    <location>
        <begin position="306"/>
        <end position="370"/>
    </location>
</feature>
<protein>
    <submittedName>
        <fullName evidence="3">Putative transcription factor gt-2</fullName>
    </submittedName>
</protein>